<keyword evidence="6" id="KW-1185">Reference proteome</keyword>
<dbReference type="InterPro" id="IPR006170">
    <property type="entry name" value="PBP/GOBP"/>
</dbReference>
<dbReference type="SMART" id="SM00708">
    <property type="entry name" value="PhBP"/>
    <property type="match status" value="1"/>
</dbReference>
<sequence length="137" mass="15167">MKLIIAILILIVSDAMARNIDLEGKTKMMMDAIESCKASTGASDLEIIHLMMHKQLETKEGKCMSNCFYETIGMLKDGKLNKEGVFAWGNSMGAPKEIISKITEECEEITDPDICESGMKIGNCLEKATMKHALNFD</sequence>
<comment type="caution">
    <text evidence="5">The sequence shown here is derived from an EMBL/GenBank/DDBJ whole genome shotgun (WGS) entry which is preliminary data.</text>
</comment>
<evidence type="ECO:0000313" key="6">
    <source>
        <dbReference type="Proteomes" id="UP001107558"/>
    </source>
</evidence>
<gene>
    <name evidence="5" type="ORF">PVAND_015142</name>
</gene>
<comment type="subcellular location">
    <subcellularLocation>
        <location evidence="1">Secreted</location>
    </subcellularLocation>
</comment>
<keyword evidence="3" id="KW-0964">Secreted</keyword>
<feature type="chain" id="PRO_5039886127" description="Odorant binding protein" evidence="4">
    <location>
        <begin position="18"/>
        <end position="137"/>
    </location>
</feature>
<evidence type="ECO:0000256" key="2">
    <source>
        <dbReference type="ARBA" id="ARBA00008098"/>
    </source>
</evidence>
<dbReference type="GO" id="GO:0005549">
    <property type="term" value="F:odorant binding"/>
    <property type="evidence" value="ECO:0007669"/>
    <property type="project" value="InterPro"/>
</dbReference>
<evidence type="ECO:0000256" key="1">
    <source>
        <dbReference type="ARBA" id="ARBA00004613"/>
    </source>
</evidence>
<dbReference type="Proteomes" id="UP001107558">
    <property type="component" value="Chromosome 4"/>
</dbReference>
<dbReference type="AlphaFoldDB" id="A0A9J6BB88"/>
<reference evidence="5" key="1">
    <citation type="submission" date="2021-03" db="EMBL/GenBank/DDBJ databases">
        <title>Chromosome level genome of the anhydrobiotic midge Polypedilum vanderplanki.</title>
        <authorList>
            <person name="Yoshida Y."/>
            <person name="Kikawada T."/>
            <person name="Gusev O."/>
        </authorList>
    </citation>
    <scope>NUCLEOTIDE SEQUENCE</scope>
    <source>
        <strain evidence="5">NIAS01</strain>
        <tissue evidence="5">Whole body or cell culture</tissue>
    </source>
</reference>
<accession>A0A9J6BB88</accession>
<evidence type="ECO:0000256" key="4">
    <source>
        <dbReference type="SAM" id="SignalP"/>
    </source>
</evidence>
<evidence type="ECO:0000256" key="3">
    <source>
        <dbReference type="ARBA" id="ARBA00022525"/>
    </source>
</evidence>
<dbReference type="OrthoDB" id="6595846at2759"/>
<dbReference type="SUPFAM" id="SSF47565">
    <property type="entry name" value="Insect pheromone/odorant-binding proteins"/>
    <property type="match status" value="1"/>
</dbReference>
<dbReference type="InterPro" id="IPR036728">
    <property type="entry name" value="PBP_GOBP_sf"/>
</dbReference>
<keyword evidence="4" id="KW-0732">Signal</keyword>
<protein>
    <recommendedName>
        <fullName evidence="7">Odorant binding protein</fullName>
    </recommendedName>
</protein>
<evidence type="ECO:0008006" key="7">
    <source>
        <dbReference type="Google" id="ProtNLM"/>
    </source>
</evidence>
<proteinExistence type="inferred from homology"/>
<dbReference type="GO" id="GO:0005576">
    <property type="term" value="C:extracellular region"/>
    <property type="evidence" value="ECO:0007669"/>
    <property type="project" value="UniProtKB-SubCell"/>
</dbReference>
<dbReference type="EMBL" id="JADBJN010000004">
    <property type="protein sequence ID" value="KAG5667145.1"/>
    <property type="molecule type" value="Genomic_DNA"/>
</dbReference>
<dbReference type="Pfam" id="PF01395">
    <property type="entry name" value="PBP_GOBP"/>
    <property type="match status" value="1"/>
</dbReference>
<evidence type="ECO:0000313" key="5">
    <source>
        <dbReference type="EMBL" id="KAG5667145.1"/>
    </source>
</evidence>
<feature type="signal peptide" evidence="4">
    <location>
        <begin position="1"/>
        <end position="17"/>
    </location>
</feature>
<dbReference type="CDD" id="cd23992">
    <property type="entry name" value="PBP_GOBP"/>
    <property type="match status" value="1"/>
</dbReference>
<comment type="similarity">
    <text evidence="2">Belongs to the PBP/GOBP family.</text>
</comment>
<name>A0A9J6BB88_POLVA</name>
<organism evidence="5 6">
    <name type="scientific">Polypedilum vanderplanki</name>
    <name type="common">Sleeping chironomid midge</name>
    <dbReference type="NCBI Taxonomy" id="319348"/>
    <lineage>
        <taxon>Eukaryota</taxon>
        <taxon>Metazoa</taxon>
        <taxon>Ecdysozoa</taxon>
        <taxon>Arthropoda</taxon>
        <taxon>Hexapoda</taxon>
        <taxon>Insecta</taxon>
        <taxon>Pterygota</taxon>
        <taxon>Neoptera</taxon>
        <taxon>Endopterygota</taxon>
        <taxon>Diptera</taxon>
        <taxon>Nematocera</taxon>
        <taxon>Chironomoidea</taxon>
        <taxon>Chironomidae</taxon>
        <taxon>Chironominae</taxon>
        <taxon>Polypedilum</taxon>
        <taxon>Polypedilum</taxon>
    </lineage>
</organism>
<dbReference type="Gene3D" id="1.10.238.20">
    <property type="entry name" value="Pheromone/general odorant binding protein domain"/>
    <property type="match status" value="1"/>
</dbReference>